<protein>
    <submittedName>
        <fullName evidence="4">Calcium-binding protein</fullName>
    </submittedName>
</protein>
<comment type="caution">
    <text evidence="4">The sequence shown here is derived from an EMBL/GenBank/DDBJ whole genome shotgun (WGS) entry which is preliminary data.</text>
</comment>
<evidence type="ECO:0000313" key="5">
    <source>
        <dbReference type="Proteomes" id="UP000449846"/>
    </source>
</evidence>
<evidence type="ECO:0000256" key="3">
    <source>
        <dbReference type="SAM" id="MobiDB-lite"/>
    </source>
</evidence>
<evidence type="ECO:0000313" key="4">
    <source>
        <dbReference type="EMBL" id="MTH59166.1"/>
    </source>
</evidence>
<feature type="compositionally biased region" description="Basic and acidic residues" evidence="3">
    <location>
        <begin position="25"/>
        <end position="40"/>
    </location>
</feature>
<dbReference type="OrthoDB" id="7771506at2"/>
<dbReference type="PROSITE" id="PS00330">
    <property type="entry name" value="HEMOLYSIN_CALCIUM"/>
    <property type="match status" value="4"/>
</dbReference>
<feature type="region of interest" description="Disordered" evidence="3">
    <location>
        <begin position="20"/>
        <end position="82"/>
    </location>
</feature>
<evidence type="ECO:0000256" key="2">
    <source>
        <dbReference type="ARBA" id="ARBA00022525"/>
    </source>
</evidence>
<dbReference type="PANTHER" id="PTHR38340">
    <property type="entry name" value="S-LAYER PROTEIN"/>
    <property type="match status" value="1"/>
</dbReference>
<feature type="region of interest" description="Disordered" evidence="3">
    <location>
        <begin position="110"/>
        <end position="153"/>
    </location>
</feature>
<dbReference type="Gene3D" id="2.150.10.10">
    <property type="entry name" value="Serralysin-like metalloprotease, C-terminal"/>
    <property type="match status" value="4"/>
</dbReference>
<organism evidence="4 5">
    <name type="scientific">Paracoccus litorisediminis</name>
    <dbReference type="NCBI Taxonomy" id="2006130"/>
    <lineage>
        <taxon>Bacteria</taxon>
        <taxon>Pseudomonadati</taxon>
        <taxon>Pseudomonadota</taxon>
        <taxon>Alphaproteobacteria</taxon>
        <taxon>Rhodobacterales</taxon>
        <taxon>Paracoccaceae</taxon>
        <taxon>Paracoccus</taxon>
    </lineage>
</organism>
<dbReference type="InterPro" id="IPR001343">
    <property type="entry name" value="Hemolysn_Ca-bd"/>
</dbReference>
<dbReference type="InterPro" id="IPR018511">
    <property type="entry name" value="Hemolysin-typ_Ca-bd_CS"/>
</dbReference>
<dbReference type="SUPFAM" id="SSF51120">
    <property type="entry name" value="beta-Roll"/>
    <property type="match status" value="2"/>
</dbReference>
<dbReference type="PANTHER" id="PTHR38340:SF1">
    <property type="entry name" value="S-LAYER PROTEIN"/>
    <property type="match status" value="1"/>
</dbReference>
<reference evidence="4 5" key="1">
    <citation type="submission" date="2019-11" db="EMBL/GenBank/DDBJ databases">
        <authorList>
            <person name="Dong K."/>
        </authorList>
    </citation>
    <scope>NUCLEOTIDE SEQUENCE [LARGE SCALE GENOMIC DNA]</scope>
    <source>
        <strain evidence="4 5">NBRC 112902</strain>
    </source>
</reference>
<dbReference type="Pfam" id="PF00353">
    <property type="entry name" value="HemolysinCabind"/>
    <property type="match status" value="3"/>
</dbReference>
<dbReference type="GO" id="GO:0005576">
    <property type="term" value="C:extracellular region"/>
    <property type="evidence" value="ECO:0007669"/>
    <property type="project" value="UniProtKB-SubCell"/>
</dbReference>
<dbReference type="PRINTS" id="PR00313">
    <property type="entry name" value="CABNDNGRPT"/>
</dbReference>
<sequence length="293" mass="29678">MFILGSLLGLLVMGLAIDSTGASRGPKDDGGENPTDRPDPDEPEGLAFEGSSGSDWLAGEDGDDLLEGGAGNDDLHGGLGDDTLRGGDGTDWIYGDGDYGIGGDDLLDGGSGDDQLAGQGGDDTLLGRGGNDTLFGGEGGDSLTAGAGDDWLSGNSGNDTLVAGRGLDDLDGGDGNDLLIGSPEEDAAWLHGGEGDDSLQAHAGDFAEGGAGRDLFVLQEPGQTSPVIGDYNPAEDIIELRWHGAEQHVPTVTLERGDDGSALIRIDGQAVGRVLNGEGLDLRDIVLTRAPNA</sequence>
<name>A0A844HH69_9RHOB</name>
<dbReference type="EMBL" id="WMIG01000002">
    <property type="protein sequence ID" value="MTH59166.1"/>
    <property type="molecule type" value="Genomic_DNA"/>
</dbReference>
<gene>
    <name evidence="4" type="ORF">GL300_08060</name>
</gene>
<keyword evidence="5" id="KW-1185">Reference proteome</keyword>
<accession>A0A844HH69</accession>
<dbReference type="AlphaFoldDB" id="A0A844HH69"/>
<keyword evidence="2" id="KW-0964">Secreted</keyword>
<dbReference type="Proteomes" id="UP000449846">
    <property type="component" value="Unassembled WGS sequence"/>
</dbReference>
<comment type="subcellular location">
    <subcellularLocation>
        <location evidence="1">Secreted</location>
    </subcellularLocation>
</comment>
<dbReference type="InterPro" id="IPR050557">
    <property type="entry name" value="RTX_toxin/Mannuronan_C5-epim"/>
</dbReference>
<dbReference type="InterPro" id="IPR011049">
    <property type="entry name" value="Serralysin-like_metalloprot_C"/>
</dbReference>
<feature type="compositionally biased region" description="Low complexity" evidence="3">
    <location>
        <begin position="113"/>
        <end position="126"/>
    </location>
</feature>
<dbReference type="GO" id="GO:0005509">
    <property type="term" value="F:calcium ion binding"/>
    <property type="evidence" value="ECO:0007669"/>
    <property type="project" value="InterPro"/>
</dbReference>
<proteinExistence type="predicted"/>
<evidence type="ECO:0000256" key="1">
    <source>
        <dbReference type="ARBA" id="ARBA00004613"/>
    </source>
</evidence>
<dbReference type="RefSeq" id="WP_155039079.1">
    <property type="nucleotide sequence ID" value="NZ_JBHGCD010000002.1"/>
</dbReference>